<dbReference type="EC" id="2.7.10.2" evidence="3"/>
<dbReference type="RefSeq" id="WP_146398425.1">
    <property type="nucleotide sequence ID" value="NZ_SJPJ01000001.1"/>
</dbReference>
<sequence length="229" mass="24735">MSVDQNMSVEQKTKRSSRIPIGDLDERYLALVRQVTASDPFKRDDDSRVLGVTSSLSGEGTTTVAANIALTVAGMASGPVLLVDANDLRPSLHKVFGLKNTIGFQNALSGGHSPLECITPTVFEGLSLTLSGKLADGEVALYSNSSIDELLDEWRDTFRWIIFDLPPSNNVTSGALLASRMDGALMVVEADRVDRKIAERTSARLRRAHANLLGAVYNKVPKHAGDLAW</sequence>
<keyword evidence="3" id="KW-0808">Transferase</keyword>
<dbReference type="InterPro" id="IPR017746">
    <property type="entry name" value="Cellulose_synthase_operon_BcsQ"/>
</dbReference>
<dbReference type="PANTHER" id="PTHR32309">
    <property type="entry name" value="TYROSINE-PROTEIN KINASE"/>
    <property type="match status" value="1"/>
</dbReference>
<dbReference type="InterPro" id="IPR005702">
    <property type="entry name" value="Wzc-like_C"/>
</dbReference>
<dbReference type="InterPro" id="IPR050445">
    <property type="entry name" value="Bact_polysacc_biosynth/exp"/>
</dbReference>
<gene>
    <name evidence="3" type="primary">ywqD_4</name>
    <name evidence="3" type="ORF">CA13_35820</name>
</gene>
<keyword evidence="2" id="KW-0067">ATP-binding</keyword>
<evidence type="ECO:0000256" key="1">
    <source>
        <dbReference type="ARBA" id="ARBA00022741"/>
    </source>
</evidence>
<dbReference type="EMBL" id="SJPJ01000001">
    <property type="protein sequence ID" value="TWT82121.1"/>
    <property type="molecule type" value="Genomic_DNA"/>
</dbReference>
<keyword evidence="3" id="KW-0418">Kinase</keyword>
<dbReference type="GO" id="GO:0005886">
    <property type="term" value="C:plasma membrane"/>
    <property type="evidence" value="ECO:0007669"/>
    <property type="project" value="TreeGrafter"/>
</dbReference>
<dbReference type="InterPro" id="IPR027417">
    <property type="entry name" value="P-loop_NTPase"/>
</dbReference>
<keyword evidence="1" id="KW-0547">Nucleotide-binding</keyword>
<dbReference type="Proteomes" id="UP000315010">
    <property type="component" value="Unassembled WGS sequence"/>
</dbReference>
<keyword evidence="4" id="KW-1185">Reference proteome</keyword>
<dbReference type="Pfam" id="PF06564">
    <property type="entry name" value="CBP_BcsQ"/>
    <property type="match status" value="1"/>
</dbReference>
<accession>A0A5C5Z5M0</accession>
<proteinExistence type="predicted"/>
<organism evidence="3 4">
    <name type="scientific">Novipirellula herctigrandis</name>
    <dbReference type="NCBI Taxonomy" id="2527986"/>
    <lineage>
        <taxon>Bacteria</taxon>
        <taxon>Pseudomonadati</taxon>
        <taxon>Planctomycetota</taxon>
        <taxon>Planctomycetia</taxon>
        <taxon>Pirellulales</taxon>
        <taxon>Pirellulaceae</taxon>
        <taxon>Novipirellula</taxon>
    </lineage>
</organism>
<evidence type="ECO:0000313" key="4">
    <source>
        <dbReference type="Proteomes" id="UP000315010"/>
    </source>
</evidence>
<dbReference type="OrthoDB" id="9794577at2"/>
<dbReference type="AlphaFoldDB" id="A0A5C5Z5M0"/>
<dbReference type="PANTHER" id="PTHR32309:SF13">
    <property type="entry name" value="FERRIC ENTEROBACTIN TRANSPORT PROTEIN FEPE"/>
    <property type="match status" value="1"/>
</dbReference>
<comment type="caution">
    <text evidence="3">The sequence shown here is derived from an EMBL/GenBank/DDBJ whole genome shotgun (WGS) entry which is preliminary data.</text>
</comment>
<evidence type="ECO:0000313" key="3">
    <source>
        <dbReference type="EMBL" id="TWT82121.1"/>
    </source>
</evidence>
<evidence type="ECO:0000256" key="2">
    <source>
        <dbReference type="ARBA" id="ARBA00022840"/>
    </source>
</evidence>
<reference evidence="3 4" key="1">
    <citation type="submission" date="2019-02" db="EMBL/GenBank/DDBJ databases">
        <title>Deep-cultivation of Planctomycetes and their phenomic and genomic characterization uncovers novel biology.</title>
        <authorList>
            <person name="Wiegand S."/>
            <person name="Jogler M."/>
            <person name="Boedeker C."/>
            <person name="Pinto D."/>
            <person name="Vollmers J."/>
            <person name="Rivas-Marin E."/>
            <person name="Kohn T."/>
            <person name="Peeters S.H."/>
            <person name="Heuer A."/>
            <person name="Rast P."/>
            <person name="Oberbeckmann S."/>
            <person name="Bunk B."/>
            <person name="Jeske O."/>
            <person name="Meyerdierks A."/>
            <person name="Storesund J.E."/>
            <person name="Kallscheuer N."/>
            <person name="Luecker S."/>
            <person name="Lage O.M."/>
            <person name="Pohl T."/>
            <person name="Merkel B.J."/>
            <person name="Hornburger P."/>
            <person name="Mueller R.-W."/>
            <person name="Bruemmer F."/>
            <person name="Labrenz M."/>
            <person name="Spormann A.M."/>
            <person name="Op Den Camp H."/>
            <person name="Overmann J."/>
            <person name="Amann R."/>
            <person name="Jetten M.S.M."/>
            <person name="Mascher T."/>
            <person name="Medema M.H."/>
            <person name="Devos D.P."/>
            <person name="Kaster A.-K."/>
            <person name="Ovreas L."/>
            <person name="Rohde M."/>
            <person name="Galperin M.Y."/>
            <person name="Jogler C."/>
        </authorList>
    </citation>
    <scope>NUCLEOTIDE SEQUENCE [LARGE SCALE GENOMIC DNA]</scope>
    <source>
        <strain evidence="3 4">CA13</strain>
    </source>
</reference>
<dbReference type="SUPFAM" id="SSF52540">
    <property type="entry name" value="P-loop containing nucleoside triphosphate hydrolases"/>
    <property type="match status" value="1"/>
</dbReference>
<dbReference type="GO" id="GO:0004715">
    <property type="term" value="F:non-membrane spanning protein tyrosine kinase activity"/>
    <property type="evidence" value="ECO:0007669"/>
    <property type="project" value="UniProtKB-EC"/>
</dbReference>
<dbReference type="CDD" id="cd05387">
    <property type="entry name" value="BY-kinase"/>
    <property type="match status" value="1"/>
</dbReference>
<dbReference type="Gene3D" id="3.40.50.300">
    <property type="entry name" value="P-loop containing nucleotide triphosphate hydrolases"/>
    <property type="match status" value="1"/>
</dbReference>
<protein>
    <submittedName>
        <fullName evidence="3">Tyrosine-protein kinase YwqD</fullName>
        <ecNumber evidence="3">2.7.10.2</ecNumber>
    </submittedName>
</protein>
<name>A0A5C5Z5M0_9BACT</name>